<feature type="coiled-coil region" evidence="4">
    <location>
        <begin position="108"/>
        <end position="211"/>
    </location>
</feature>
<dbReference type="GO" id="GO:0005819">
    <property type="term" value="C:spindle"/>
    <property type="evidence" value="ECO:0007669"/>
    <property type="project" value="UniProtKB-SubCell"/>
</dbReference>
<reference evidence="8" key="1">
    <citation type="submission" date="2011-05" db="EMBL/GenBank/DDBJ databases">
        <authorList>
            <person name="Richards S.R."/>
            <person name="Qu J."/>
            <person name="Jiang H."/>
            <person name="Jhangiani S.N."/>
            <person name="Agravi P."/>
            <person name="Goodspeed R."/>
            <person name="Gross S."/>
            <person name="Mandapat C."/>
            <person name="Jackson L."/>
            <person name="Mathew T."/>
            <person name="Pu L."/>
            <person name="Thornton R."/>
            <person name="Saada N."/>
            <person name="Wilczek-Boney K.B."/>
            <person name="Lee S."/>
            <person name="Kovar C."/>
            <person name="Wu Y."/>
            <person name="Scherer S.E."/>
            <person name="Worley K.C."/>
            <person name="Muzny D.M."/>
            <person name="Gibbs R."/>
        </authorList>
    </citation>
    <scope>NUCLEOTIDE SEQUENCE</scope>
    <source>
        <strain evidence="8">Brora</strain>
    </source>
</reference>
<keyword evidence="2" id="KW-0963">Cytoplasm</keyword>
<dbReference type="InterPro" id="IPR031794">
    <property type="entry name" value="HMMR_C"/>
</dbReference>
<evidence type="ECO:0000256" key="2">
    <source>
        <dbReference type="ARBA" id="ARBA00022490"/>
    </source>
</evidence>
<feature type="coiled-coil region" evidence="4">
    <location>
        <begin position="409"/>
        <end position="590"/>
    </location>
</feature>
<evidence type="ECO:0000256" key="5">
    <source>
        <dbReference type="SAM" id="MobiDB-lite"/>
    </source>
</evidence>
<protein>
    <recommendedName>
        <fullName evidence="6">Hyaluronan-mediated motility receptor C-terminal domain-containing protein</fullName>
    </recommendedName>
</protein>
<dbReference type="EMBL" id="JH431263">
    <property type="status" value="NOT_ANNOTATED_CDS"/>
    <property type="molecule type" value="Genomic_DNA"/>
</dbReference>
<evidence type="ECO:0000256" key="4">
    <source>
        <dbReference type="SAM" id="Coils"/>
    </source>
</evidence>
<dbReference type="eggNOG" id="ENOG502QQJM">
    <property type="taxonomic scope" value="Eukaryota"/>
</dbReference>
<dbReference type="STRING" id="126957.T1IPJ7"/>
<dbReference type="EnsemblMetazoa" id="SMAR002949-RA">
    <property type="protein sequence ID" value="SMAR002949-PA"/>
    <property type="gene ID" value="SMAR002949"/>
</dbReference>
<accession>T1IPJ7</accession>
<reference evidence="7" key="2">
    <citation type="submission" date="2015-02" db="UniProtKB">
        <authorList>
            <consortium name="EnsemblMetazoa"/>
        </authorList>
    </citation>
    <scope>IDENTIFICATION</scope>
</reference>
<dbReference type="GO" id="GO:0005540">
    <property type="term" value="F:hyaluronic acid binding"/>
    <property type="evidence" value="ECO:0007669"/>
    <property type="project" value="InterPro"/>
</dbReference>
<dbReference type="Proteomes" id="UP000014500">
    <property type="component" value="Unassembled WGS sequence"/>
</dbReference>
<feature type="coiled-coil region" evidence="4">
    <location>
        <begin position="946"/>
        <end position="980"/>
    </location>
</feature>
<dbReference type="PhylomeDB" id="T1IPJ7"/>
<dbReference type="AlphaFoldDB" id="T1IPJ7"/>
<keyword evidence="3" id="KW-0206">Cytoskeleton</keyword>
<proteinExistence type="predicted"/>
<evidence type="ECO:0000256" key="1">
    <source>
        <dbReference type="ARBA" id="ARBA00004186"/>
    </source>
</evidence>
<organism evidence="7 8">
    <name type="scientific">Strigamia maritima</name>
    <name type="common">European centipede</name>
    <name type="synonym">Geophilus maritimus</name>
    <dbReference type="NCBI Taxonomy" id="126957"/>
    <lineage>
        <taxon>Eukaryota</taxon>
        <taxon>Metazoa</taxon>
        <taxon>Ecdysozoa</taxon>
        <taxon>Arthropoda</taxon>
        <taxon>Myriapoda</taxon>
        <taxon>Chilopoda</taxon>
        <taxon>Pleurostigmophora</taxon>
        <taxon>Geophilomorpha</taxon>
        <taxon>Linotaeniidae</taxon>
        <taxon>Strigamia</taxon>
    </lineage>
</organism>
<sequence>MSKTNRTTSESACPTPANHNSEKNSNLKQSRGLLDDTVFTEPATPSSVRKLRTSKLASDVITPAKFKEIENQCRRLVVERSLLLKNVACKDEDLKKLTFKQQSLMKIKTNLQSTIAGHEKELKELRKSNDILKAKNGILENTGMKKNKIHVDLANARGLLVAKEHDIADLKSEISNLKAELKEKQNGAQKMENLFEEMKTLQANITMIEKENSVLKQCGSEHGEEHAAAAEELVNLKLHQEQLLIERDLKSQRILELQSEFYNTQERYASSLECSESLQSYKDTLNDRVSLLKGHNYELENQCDSYLKTISSLEHQVGVICQEKKSNEDMLYDALKDADSLRQELTSWKEFEYKMNADKQQLESDLDDLTKKIKEVRSEMCEKQVCHQKEIASLREKNEENIERHRKKIEWLHLKQNEIEKERDDLQKRNEELESLNVSLVEAKKEFESLQTTIEENIKHHQEEVESLRAKQNEIENELRNEEKINEDISLEKDILGKKIEQLIAVNNSLEAANSAKCEKIEEKENLISELKRANADSEQFLRDKDIELDDRNCELKKSQQCIEDYKWQLQEANENCVNLEDKFGDLESLFTVRENEVNILNTKNGELFKLLKDKDEMINDIYGKMRKVEDELVEKHLMFESISTKTRELEDSLAAQITANNKKDELFNGVSEEKNILVGNLQEMKEKLLVKENEIENTNEKMDVLTKDNCLLEEEITQLKNVIGDNEQRINQLTKHSHDVLNVQQDLTCRVLDLESRLVQKENAICELEKEKQEAETLSEEMVVRCQQLEKRLMEKEEKLHEMFKFKNELDNIMESCTHQQKCIVEQRREISEIRDSNVWMRNELDKYKANLEWYEDRKNGWLQEISSSEERFRTENEEKTKWKKMFIDLKSKVEPFQAQLDMFEAEKNALLSDNSDAHNEVAKMSKQYAALLGHQNQKQKIHHVIKLKEENLNMKKEVSKFREQNLKLQKKIDRFESQLNIGKRRFDPSKAFAHSEKENYPLHDSNV</sequence>
<evidence type="ECO:0000313" key="7">
    <source>
        <dbReference type="EnsemblMetazoa" id="SMAR002949-PA"/>
    </source>
</evidence>
<evidence type="ECO:0000259" key="6">
    <source>
        <dbReference type="Pfam" id="PF15908"/>
    </source>
</evidence>
<name>T1IPJ7_STRMM</name>
<dbReference type="Pfam" id="PF15905">
    <property type="entry name" value="HMMR_N"/>
    <property type="match status" value="1"/>
</dbReference>
<feature type="coiled-coil region" evidence="4">
    <location>
        <begin position="762"/>
        <end position="800"/>
    </location>
</feature>
<feature type="coiled-coil region" evidence="4">
    <location>
        <begin position="682"/>
        <end position="709"/>
    </location>
</feature>
<dbReference type="OMA" id="TAWNTIG"/>
<dbReference type="Gene3D" id="1.10.287.1490">
    <property type="match status" value="1"/>
</dbReference>
<feature type="region of interest" description="Disordered" evidence="5">
    <location>
        <begin position="990"/>
        <end position="1009"/>
    </location>
</feature>
<dbReference type="HOGENOM" id="CLU_009698_0_0_1"/>
<feature type="domain" description="Hyaluronan-mediated motility receptor C-terminal" evidence="6">
    <location>
        <begin position="871"/>
        <end position="1004"/>
    </location>
</feature>
<dbReference type="Pfam" id="PF15908">
    <property type="entry name" value="HMMR_C"/>
    <property type="match status" value="1"/>
</dbReference>
<keyword evidence="4" id="KW-0175">Coiled coil</keyword>
<comment type="subcellular location">
    <subcellularLocation>
        <location evidence="1">Cytoplasm</location>
        <location evidence="1">Cytoskeleton</location>
        <location evidence="1">Spindle</location>
    </subcellularLocation>
</comment>
<dbReference type="GO" id="GO:0016020">
    <property type="term" value="C:membrane"/>
    <property type="evidence" value="ECO:0007669"/>
    <property type="project" value="TreeGrafter"/>
</dbReference>
<keyword evidence="8" id="KW-1185">Reference proteome</keyword>
<dbReference type="InterPro" id="IPR026203">
    <property type="entry name" value="IHABP"/>
</dbReference>
<evidence type="ECO:0000313" key="8">
    <source>
        <dbReference type="Proteomes" id="UP000014500"/>
    </source>
</evidence>
<dbReference type="PANTHER" id="PTHR18956:SF6">
    <property type="entry name" value="HYALURONAN MEDIATED MOTILITY RECEPTOR"/>
    <property type="match status" value="1"/>
</dbReference>
<feature type="region of interest" description="Disordered" evidence="5">
    <location>
        <begin position="1"/>
        <end position="27"/>
    </location>
</feature>
<evidence type="ECO:0000256" key="3">
    <source>
        <dbReference type="ARBA" id="ARBA00023212"/>
    </source>
</evidence>
<dbReference type="PANTHER" id="PTHR18956">
    <property type="entry name" value="HYALURONAN MEDIATED MOTILITY RECEPTOR"/>
    <property type="match status" value="1"/>
</dbReference>